<feature type="compositionally biased region" description="Basic and acidic residues" evidence="1">
    <location>
        <begin position="47"/>
        <end position="57"/>
    </location>
</feature>
<sequence length="77" mass="8823">MSRSPRRRYRKAADRRVWVFSELRHDLRPEQIASIITAAGLEQARLEAEAAAEHAARTAETNEESNDVESFEERPDA</sequence>
<dbReference type="EMBL" id="SCKX01000001">
    <property type="protein sequence ID" value="RWZ78504.1"/>
    <property type="molecule type" value="Genomic_DNA"/>
</dbReference>
<comment type="caution">
    <text evidence="2">The sequence shown here is derived from an EMBL/GenBank/DDBJ whole genome shotgun (WGS) entry which is preliminary data.</text>
</comment>
<dbReference type="Proteomes" id="UP000289257">
    <property type="component" value="Unassembled WGS sequence"/>
</dbReference>
<keyword evidence="3" id="KW-1185">Reference proteome</keyword>
<dbReference type="AlphaFoldDB" id="A0A4Q0AHC5"/>
<reference evidence="2" key="1">
    <citation type="submission" date="2019-01" db="EMBL/GenBank/DDBJ databases">
        <title>Genomic signatures and co-occurrence patterns of the ultra-small Saccharimodia (Patescibacteria phylum) suggest a symbiotic lifestyle.</title>
        <authorList>
            <person name="Lemos L."/>
            <person name="Medeiros J."/>
            <person name="Andreote F."/>
            <person name="Fernandes G."/>
            <person name="Varani A."/>
            <person name="Oliveira G."/>
            <person name="Pylro V."/>
        </authorList>
    </citation>
    <scope>NUCLEOTIDE SEQUENCE [LARGE SCALE GENOMIC DNA]</scope>
    <source>
        <strain evidence="2">AMD02</strain>
    </source>
</reference>
<feature type="region of interest" description="Disordered" evidence="1">
    <location>
        <begin position="47"/>
        <end position="77"/>
    </location>
</feature>
<organism evidence="2 3">
    <name type="scientific">Candidatus Microsaccharimonas sossegonensis</name>
    <dbReference type="NCBI Taxonomy" id="2506948"/>
    <lineage>
        <taxon>Bacteria</taxon>
        <taxon>Candidatus Saccharimonadota</taxon>
        <taxon>Candidatus Saccharimonadia</taxon>
        <taxon>Candidatus Saccharimonadales</taxon>
        <taxon>Candidatus Saccharimonadaceae</taxon>
        <taxon>Candidatus Microsaccharimonas</taxon>
    </lineage>
</organism>
<protein>
    <submittedName>
        <fullName evidence="2">Uncharacterized protein</fullName>
    </submittedName>
</protein>
<gene>
    <name evidence="2" type="ORF">EOT05_02000</name>
</gene>
<feature type="compositionally biased region" description="Acidic residues" evidence="1">
    <location>
        <begin position="61"/>
        <end position="70"/>
    </location>
</feature>
<accession>A0A4Q0AHC5</accession>
<evidence type="ECO:0000313" key="3">
    <source>
        <dbReference type="Proteomes" id="UP000289257"/>
    </source>
</evidence>
<evidence type="ECO:0000313" key="2">
    <source>
        <dbReference type="EMBL" id="RWZ78504.1"/>
    </source>
</evidence>
<name>A0A4Q0AHC5_9BACT</name>
<evidence type="ECO:0000256" key="1">
    <source>
        <dbReference type="SAM" id="MobiDB-lite"/>
    </source>
</evidence>
<proteinExistence type="predicted"/>